<feature type="transmembrane region" description="Helical" evidence="3">
    <location>
        <begin position="378"/>
        <end position="397"/>
    </location>
</feature>
<keyword evidence="3" id="KW-0812">Transmembrane</keyword>
<reference evidence="4 5" key="1">
    <citation type="submission" date="2024-08" db="EMBL/GenBank/DDBJ databases">
        <title>Insights into the chromosomal genome structure of Flemingia macrophylla.</title>
        <authorList>
            <person name="Ding Y."/>
            <person name="Zhao Y."/>
            <person name="Bi W."/>
            <person name="Wu M."/>
            <person name="Zhao G."/>
            <person name="Gong Y."/>
            <person name="Li W."/>
            <person name="Zhang P."/>
        </authorList>
    </citation>
    <scope>NUCLEOTIDE SEQUENCE [LARGE SCALE GENOMIC DNA]</scope>
    <source>
        <strain evidence="4">DYQJB</strain>
        <tissue evidence="4">Leaf</tissue>
    </source>
</reference>
<evidence type="ECO:0000313" key="4">
    <source>
        <dbReference type="EMBL" id="KAL2335050.1"/>
    </source>
</evidence>
<evidence type="ECO:0000313" key="5">
    <source>
        <dbReference type="Proteomes" id="UP001603857"/>
    </source>
</evidence>
<gene>
    <name evidence="4" type="ORF">Fmac_016263</name>
</gene>
<evidence type="ECO:0000256" key="2">
    <source>
        <dbReference type="SAM" id="MobiDB-lite"/>
    </source>
</evidence>
<name>A0ABD1MGX4_9FABA</name>
<dbReference type="Gene3D" id="1.20.1740.10">
    <property type="entry name" value="Amino acid/polyamine transporter I"/>
    <property type="match status" value="1"/>
</dbReference>
<keyword evidence="5" id="KW-1185">Reference proteome</keyword>
<feature type="transmembrane region" description="Helical" evidence="3">
    <location>
        <begin position="409"/>
        <end position="427"/>
    </location>
</feature>
<sequence>MRELERNEAQETTLEKEEMVTMEARVWRLKRVREVEWRLHHQGMSTIDSLIRRDVPLITVQREGRQRRWRSRWSTRGEAVEADWRQRVRGEAAEAEGARGGGGGRGSEGRRRAWQRSRGEAAEAEIATGGGGGNAHGRGPNPFSASATLSAACCCVCRRQLSLSPSPSPILPPPTSVLRPTAADDLNFNDHHKLFSHLPTSDLIRSAAVLHATAVDPLIDFGTWLLLSNLMNINGLRKILLTSVRHSFYNHFCFGEDAAAAAKSIQALSRADLRGLLVYSVEDALDNHDCDRNFHGFLRTVDVSRSTWSSWRCGWRAEAPPYRGHGPHIFPPYATSTDEFRIIIWNMKPDYGHLDHIAVLALITIAMLAIFSTKGSYIFNNVATIIHFFFIIVAGTNNLTPFVPYDAHGVIKASAVLLFAYMGFNAVSTMKPRTLIGTFPLGSWAPWRSPPPSTASSR</sequence>
<keyword evidence="1" id="KW-0274">FAD</keyword>
<organism evidence="4 5">
    <name type="scientific">Flemingia macrophylla</name>
    <dbReference type="NCBI Taxonomy" id="520843"/>
    <lineage>
        <taxon>Eukaryota</taxon>
        <taxon>Viridiplantae</taxon>
        <taxon>Streptophyta</taxon>
        <taxon>Embryophyta</taxon>
        <taxon>Tracheophyta</taxon>
        <taxon>Spermatophyta</taxon>
        <taxon>Magnoliopsida</taxon>
        <taxon>eudicotyledons</taxon>
        <taxon>Gunneridae</taxon>
        <taxon>Pentapetalae</taxon>
        <taxon>rosids</taxon>
        <taxon>fabids</taxon>
        <taxon>Fabales</taxon>
        <taxon>Fabaceae</taxon>
        <taxon>Papilionoideae</taxon>
        <taxon>50 kb inversion clade</taxon>
        <taxon>NPAAA clade</taxon>
        <taxon>indigoferoid/millettioid clade</taxon>
        <taxon>Phaseoleae</taxon>
        <taxon>Flemingia</taxon>
    </lineage>
</organism>
<dbReference type="AlphaFoldDB" id="A0ABD1MGX4"/>
<evidence type="ECO:0000256" key="1">
    <source>
        <dbReference type="RuleBase" id="RU364054"/>
    </source>
</evidence>
<comment type="caution">
    <text evidence="4">The sequence shown here is derived from an EMBL/GenBank/DDBJ whole genome shotgun (WGS) entry which is preliminary data.</text>
</comment>
<dbReference type="Gene3D" id="3.20.20.220">
    <property type="match status" value="1"/>
</dbReference>
<keyword evidence="1" id="KW-0642">Proline metabolism</keyword>
<dbReference type="GO" id="GO:0004657">
    <property type="term" value="F:proline dehydrogenase activity"/>
    <property type="evidence" value="ECO:0007669"/>
    <property type="project" value="UniProtKB-EC"/>
</dbReference>
<comment type="function">
    <text evidence="1">Converts proline to delta-1-pyrroline-5-carboxylate.</text>
</comment>
<comment type="cofactor">
    <cofactor evidence="1">
        <name>FAD</name>
        <dbReference type="ChEBI" id="CHEBI:57692"/>
    </cofactor>
</comment>
<protein>
    <recommendedName>
        <fullName evidence="1">Proline dehydrogenase</fullName>
        <ecNumber evidence="1">1.5.5.2</ecNumber>
    </recommendedName>
</protein>
<evidence type="ECO:0000256" key="3">
    <source>
        <dbReference type="SAM" id="Phobius"/>
    </source>
</evidence>
<dbReference type="EMBL" id="JBGMDY010000005">
    <property type="protein sequence ID" value="KAL2335050.1"/>
    <property type="molecule type" value="Genomic_DNA"/>
</dbReference>
<keyword evidence="3" id="KW-0472">Membrane</keyword>
<dbReference type="GO" id="GO:0006560">
    <property type="term" value="P:proline metabolic process"/>
    <property type="evidence" value="ECO:0007669"/>
    <property type="project" value="UniProtKB-KW"/>
</dbReference>
<dbReference type="InterPro" id="IPR015659">
    <property type="entry name" value="Proline_oxidase"/>
</dbReference>
<feature type="compositionally biased region" description="Basic and acidic residues" evidence="2">
    <location>
        <begin position="80"/>
        <end position="92"/>
    </location>
</feature>
<dbReference type="PANTHER" id="PTHR13914:SF33">
    <property type="entry name" value="PROLINE DEHYDROGENASE"/>
    <property type="match status" value="1"/>
</dbReference>
<feature type="transmembrane region" description="Helical" evidence="3">
    <location>
        <begin position="351"/>
        <end position="371"/>
    </location>
</feature>
<comment type="similarity">
    <text evidence="1">Belongs to the proline oxidase family.</text>
</comment>
<keyword evidence="1" id="KW-0285">Flavoprotein</keyword>
<feature type="region of interest" description="Disordered" evidence="2">
    <location>
        <begin position="80"/>
        <end position="139"/>
    </location>
</feature>
<comment type="catalytic activity">
    <reaction evidence="1">
        <text>L-proline + a quinone = (S)-1-pyrroline-5-carboxylate + a quinol + H(+)</text>
        <dbReference type="Rhea" id="RHEA:23784"/>
        <dbReference type="ChEBI" id="CHEBI:15378"/>
        <dbReference type="ChEBI" id="CHEBI:17388"/>
        <dbReference type="ChEBI" id="CHEBI:24646"/>
        <dbReference type="ChEBI" id="CHEBI:60039"/>
        <dbReference type="ChEBI" id="CHEBI:132124"/>
        <dbReference type="EC" id="1.5.5.2"/>
    </reaction>
</comment>
<proteinExistence type="inferred from homology"/>
<feature type="compositionally biased region" description="Basic and acidic residues" evidence="2">
    <location>
        <begin position="107"/>
        <end position="121"/>
    </location>
</feature>
<keyword evidence="1" id="KW-0560">Oxidoreductase</keyword>
<keyword evidence="3" id="KW-1133">Transmembrane helix</keyword>
<dbReference type="EC" id="1.5.5.2" evidence="1"/>
<dbReference type="PANTHER" id="PTHR13914">
    <property type="entry name" value="PROLINE OXIDASE"/>
    <property type="match status" value="1"/>
</dbReference>
<accession>A0ABD1MGX4</accession>
<dbReference type="Proteomes" id="UP001603857">
    <property type="component" value="Unassembled WGS sequence"/>
</dbReference>